<dbReference type="InterPro" id="IPR008966">
    <property type="entry name" value="Adhesion_dom_sf"/>
</dbReference>
<gene>
    <name evidence="1" type="ORF">MUU47_18935</name>
</gene>
<dbReference type="Gene3D" id="2.60.40.1090">
    <property type="entry name" value="Fimbrial-type adhesion domain"/>
    <property type="match status" value="1"/>
</dbReference>
<protein>
    <recommendedName>
        <fullName evidence="3">Type 1 fimbrial protein</fullName>
    </recommendedName>
</protein>
<dbReference type="EMBL" id="JALIGE010000076">
    <property type="protein sequence ID" value="MCS2163159.1"/>
    <property type="molecule type" value="Genomic_DNA"/>
</dbReference>
<dbReference type="Proteomes" id="UP001205357">
    <property type="component" value="Unassembled WGS sequence"/>
</dbReference>
<reference evidence="1 2" key="1">
    <citation type="submission" date="2022-04" db="EMBL/GenBank/DDBJ databases">
        <title>Proposal of a three novel species of Scandinavium, Scandinavium hiltneri, Scandinavium manionii, Scandinavium tedordense.</title>
        <authorList>
            <person name="Maddock D.W."/>
            <person name="Brady C.L."/>
            <person name="Denman S."/>
            <person name="Arnold D."/>
        </authorList>
    </citation>
    <scope>NUCLEOTIDE SEQUENCE [LARGE SCALE GENOMIC DNA]</scope>
    <source>
        <strain evidence="1 2">H11S7</strain>
    </source>
</reference>
<proteinExistence type="predicted"/>
<dbReference type="InterPro" id="IPR036937">
    <property type="entry name" value="Adhesion_dom_fimbrial_sf"/>
</dbReference>
<keyword evidence="2" id="KW-1185">Reference proteome</keyword>
<dbReference type="SUPFAM" id="SSF49401">
    <property type="entry name" value="Bacterial adhesins"/>
    <property type="match status" value="1"/>
</dbReference>
<evidence type="ECO:0008006" key="3">
    <source>
        <dbReference type="Google" id="ProtNLM"/>
    </source>
</evidence>
<evidence type="ECO:0000313" key="2">
    <source>
        <dbReference type="Proteomes" id="UP001205357"/>
    </source>
</evidence>
<accession>A0ABT2E5J9</accession>
<dbReference type="RefSeq" id="WP_258989710.1">
    <property type="nucleotide sequence ID" value="NZ_JALIGE010000076.1"/>
</dbReference>
<comment type="caution">
    <text evidence="1">The sequence shown here is derived from an EMBL/GenBank/DDBJ whole genome shotgun (WGS) entry which is preliminary data.</text>
</comment>
<name>A0ABT2E5J9_9ENTR</name>
<organism evidence="1 2">
    <name type="scientific">Scandinavium hiltneri</name>
    <dbReference type="NCBI Taxonomy" id="2926519"/>
    <lineage>
        <taxon>Bacteria</taxon>
        <taxon>Pseudomonadati</taxon>
        <taxon>Pseudomonadota</taxon>
        <taxon>Gammaproteobacteria</taxon>
        <taxon>Enterobacterales</taxon>
        <taxon>Enterobacteriaceae</taxon>
        <taxon>Scandinavium</taxon>
    </lineage>
</organism>
<sequence>MTFISLSASAAPMITGTDSMDVTFNANIMKATCVNKVVDYRSGSGMDSPAITEIDFGDIYRSEFKTEGYIKAYTDFAVGTEGCSVNDVIVTIQSVAGCDGIFYKNANITDGVSNLVMKVASDLSNPGIDTYSCGGKPGTPISLYKGDAMQPFKVGLYPAPGKNVDDITSGQFTSPLTFIFTYD</sequence>
<evidence type="ECO:0000313" key="1">
    <source>
        <dbReference type="EMBL" id="MCS2163159.1"/>
    </source>
</evidence>